<evidence type="ECO:0000313" key="2">
    <source>
        <dbReference type="EMBL" id="KAJ3578184.1"/>
    </source>
</evidence>
<organism evidence="2 3">
    <name type="scientific">Xylaria arbuscula</name>
    <dbReference type="NCBI Taxonomy" id="114810"/>
    <lineage>
        <taxon>Eukaryota</taxon>
        <taxon>Fungi</taxon>
        <taxon>Dikarya</taxon>
        <taxon>Ascomycota</taxon>
        <taxon>Pezizomycotina</taxon>
        <taxon>Sordariomycetes</taxon>
        <taxon>Xylariomycetidae</taxon>
        <taxon>Xylariales</taxon>
        <taxon>Xylariaceae</taxon>
        <taxon>Xylaria</taxon>
    </lineage>
</organism>
<dbReference type="Gene3D" id="3.10.450.50">
    <property type="match status" value="1"/>
</dbReference>
<dbReference type="SUPFAM" id="SSF54427">
    <property type="entry name" value="NTF2-like"/>
    <property type="match status" value="1"/>
</dbReference>
<accession>A0A9W8TQE5</accession>
<dbReference type="Proteomes" id="UP001148614">
    <property type="component" value="Unassembled WGS sequence"/>
</dbReference>
<feature type="domain" description="SnoaL-like" evidence="1">
    <location>
        <begin position="12"/>
        <end position="136"/>
    </location>
</feature>
<evidence type="ECO:0000259" key="1">
    <source>
        <dbReference type="Pfam" id="PF13577"/>
    </source>
</evidence>
<reference evidence="2" key="1">
    <citation type="submission" date="2022-07" db="EMBL/GenBank/DDBJ databases">
        <title>Genome Sequence of Xylaria arbuscula.</title>
        <authorList>
            <person name="Buettner E."/>
        </authorList>
    </citation>
    <scope>NUCLEOTIDE SEQUENCE</scope>
    <source>
        <strain evidence="2">VT107</strain>
    </source>
</reference>
<name>A0A9W8TQE5_9PEZI</name>
<dbReference type="VEuPathDB" id="FungiDB:F4678DRAFT_470278"/>
<dbReference type="EMBL" id="JANPWZ010000247">
    <property type="protein sequence ID" value="KAJ3578184.1"/>
    <property type="molecule type" value="Genomic_DNA"/>
</dbReference>
<proteinExistence type="predicted"/>
<dbReference type="InterPro" id="IPR037401">
    <property type="entry name" value="SnoaL-like"/>
</dbReference>
<protein>
    <recommendedName>
        <fullName evidence="1">SnoaL-like domain-containing protein</fullName>
    </recommendedName>
</protein>
<comment type="caution">
    <text evidence="2">The sequence shown here is derived from an EMBL/GenBank/DDBJ whole genome shotgun (WGS) entry which is preliminary data.</text>
</comment>
<dbReference type="InterPro" id="IPR032710">
    <property type="entry name" value="NTF2-like_dom_sf"/>
</dbReference>
<sequence length="151" mass="16276">MALALPAYLAGLSDREAIADALYRVVLAFDYADEELLRSAITDDISAEVPGSSAKGVAELKAVVFDRVSKLDTTHFLSNVRVNIQSASMAQASCSVMAQHVRPGKGFEADSKFTGGGMYLCEMVKIGDLWKISNWKANIIWVEGDPSVMDG</sequence>
<keyword evidence="3" id="KW-1185">Reference proteome</keyword>
<dbReference type="CDD" id="cd00531">
    <property type="entry name" value="NTF2_like"/>
    <property type="match status" value="1"/>
</dbReference>
<gene>
    <name evidence="2" type="ORF">NPX13_g2386</name>
</gene>
<dbReference type="Pfam" id="PF13577">
    <property type="entry name" value="SnoaL_4"/>
    <property type="match status" value="1"/>
</dbReference>
<evidence type="ECO:0000313" key="3">
    <source>
        <dbReference type="Proteomes" id="UP001148614"/>
    </source>
</evidence>
<dbReference type="AlphaFoldDB" id="A0A9W8TQE5"/>